<dbReference type="EMBL" id="JAGIOD010000002">
    <property type="protein sequence ID" value="MBP2384164.1"/>
    <property type="molecule type" value="Genomic_DNA"/>
</dbReference>
<name>A0ABS4X6U1_9MICO</name>
<dbReference type="InterPro" id="IPR000524">
    <property type="entry name" value="Tscrpt_reg_HTH_GntR"/>
</dbReference>
<keyword evidence="2" id="KW-0238">DNA-binding</keyword>
<dbReference type="InterPro" id="IPR011711">
    <property type="entry name" value="GntR_C"/>
</dbReference>
<evidence type="ECO:0000313" key="6">
    <source>
        <dbReference type="Proteomes" id="UP001519290"/>
    </source>
</evidence>
<comment type="caution">
    <text evidence="5">The sequence shown here is derived from an EMBL/GenBank/DDBJ whole genome shotgun (WGS) entry which is preliminary data.</text>
</comment>
<dbReference type="InterPro" id="IPR036388">
    <property type="entry name" value="WH-like_DNA-bd_sf"/>
</dbReference>
<evidence type="ECO:0000313" key="5">
    <source>
        <dbReference type="EMBL" id="MBP2384164.1"/>
    </source>
</evidence>
<evidence type="ECO:0000256" key="1">
    <source>
        <dbReference type="ARBA" id="ARBA00023015"/>
    </source>
</evidence>
<proteinExistence type="predicted"/>
<keyword evidence="5" id="KW-0670">Pyruvate</keyword>
<dbReference type="PANTHER" id="PTHR43537">
    <property type="entry name" value="TRANSCRIPTIONAL REGULATOR, GNTR FAMILY"/>
    <property type="match status" value="1"/>
</dbReference>
<keyword evidence="1" id="KW-0805">Transcription regulation</keyword>
<dbReference type="RefSeq" id="WP_209905039.1">
    <property type="nucleotide sequence ID" value="NZ_BAAAJW010000001.1"/>
</dbReference>
<sequence>MTAHRTADLVAALRRRIVDGEIAPGEKLPSENQLIAAHGVSRTVVREAVTRLQAEGLVRTRRGAGSFALTPPAEQGSGWPARPVRTVAERRALLELRTGLESEAASLAAVRRTAADLAAMGDALARFEDSAGAPAAALEHDFAFHRAVAEAAGNPLLLELIDALGPAMIAMPRHRLDPAGADGAGGGRGSGAVGHEHAAVLTAITAGDAQAAAAAMRTHLAGSRRRLDGK</sequence>
<protein>
    <submittedName>
        <fullName evidence="5">GntR family transcriptional repressor for pyruvate dehydrogenase complex</fullName>
    </submittedName>
</protein>
<accession>A0ABS4X6U1</accession>
<dbReference type="Proteomes" id="UP001519290">
    <property type="component" value="Unassembled WGS sequence"/>
</dbReference>
<reference evidence="5 6" key="1">
    <citation type="submission" date="2021-03" db="EMBL/GenBank/DDBJ databases">
        <title>Sequencing the genomes of 1000 actinobacteria strains.</title>
        <authorList>
            <person name="Klenk H.-P."/>
        </authorList>
    </citation>
    <scope>NUCLEOTIDE SEQUENCE [LARGE SCALE GENOMIC DNA]</scope>
    <source>
        <strain evidence="5 6">DSM 14566</strain>
    </source>
</reference>
<evidence type="ECO:0000256" key="2">
    <source>
        <dbReference type="ARBA" id="ARBA00023125"/>
    </source>
</evidence>
<dbReference type="Pfam" id="PF07729">
    <property type="entry name" value="FCD"/>
    <property type="match status" value="1"/>
</dbReference>
<dbReference type="Gene3D" id="1.10.10.10">
    <property type="entry name" value="Winged helix-like DNA-binding domain superfamily/Winged helix DNA-binding domain"/>
    <property type="match status" value="1"/>
</dbReference>
<dbReference type="SMART" id="SM00895">
    <property type="entry name" value="FCD"/>
    <property type="match status" value="1"/>
</dbReference>
<dbReference type="CDD" id="cd07377">
    <property type="entry name" value="WHTH_GntR"/>
    <property type="match status" value="1"/>
</dbReference>
<dbReference type="InterPro" id="IPR036390">
    <property type="entry name" value="WH_DNA-bd_sf"/>
</dbReference>
<keyword evidence="6" id="KW-1185">Reference proteome</keyword>
<dbReference type="PRINTS" id="PR00035">
    <property type="entry name" value="HTHGNTR"/>
</dbReference>
<evidence type="ECO:0000259" key="4">
    <source>
        <dbReference type="PROSITE" id="PS50949"/>
    </source>
</evidence>
<dbReference type="SUPFAM" id="SSF46785">
    <property type="entry name" value="Winged helix' DNA-binding domain"/>
    <property type="match status" value="1"/>
</dbReference>
<dbReference type="SMART" id="SM00345">
    <property type="entry name" value="HTH_GNTR"/>
    <property type="match status" value="1"/>
</dbReference>
<keyword evidence="3" id="KW-0804">Transcription</keyword>
<evidence type="ECO:0000256" key="3">
    <source>
        <dbReference type="ARBA" id="ARBA00023163"/>
    </source>
</evidence>
<dbReference type="SUPFAM" id="SSF48008">
    <property type="entry name" value="GntR ligand-binding domain-like"/>
    <property type="match status" value="1"/>
</dbReference>
<dbReference type="Pfam" id="PF00392">
    <property type="entry name" value="GntR"/>
    <property type="match status" value="1"/>
</dbReference>
<dbReference type="PANTHER" id="PTHR43537:SF44">
    <property type="entry name" value="GNTR FAMILY REGULATORY PROTEIN"/>
    <property type="match status" value="1"/>
</dbReference>
<gene>
    <name evidence="5" type="ORF">JOF43_004153</name>
</gene>
<feature type="domain" description="HTH gntR-type" evidence="4">
    <location>
        <begin position="3"/>
        <end position="71"/>
    </location>
</feature>
<organism evidence="5 6">
    <name type="scientific">Brachybacterium sacelli</name>
    <dbReference type="NCBI Taxonomy" id="173364"/>
    <lineage>
        <taxon>Bacteria</taxon>
        <taxon>Bacillati</taxon>
        <taxon>Actinomycetota</taxon>
        <taxon>Actinomycetes</taxon>
        <taxon>Micrococcales</taxon>
        <taxon>Dermabacteraceae</taxon>
        <taxon>Brachybacterium</taxon>
    </lineage>
</organism>
<dbReference type="PROSITE" id="PS50949">
    <property type="entry name" value="HTH_GNTR"/>
    <property type="match status" value="1"/>
</dbReference>
<dbReference type="InterPro" id="IPR008920">
    <property type="entry name" value="TF_FadR/GntR_C"/>
</dbReference>
<dbReference type="Gene3D" id="1.20.120.530">
    <property type="entry name" value="GntR ligand-binding domain-like"/>
    <property type="match status" value="1"/>
</dbReference>